<dbReference type="AlphaFoldDB" id="A0A086TDL6"/>
<dbReference type="Proteomes" id="UP000029964">
    <property type="component" value="Unassembled WGS sequence"/>
</dbReference>
<dbReference type="Gene3D" id="3.90.79.10">
    <property type="entry name" value="Nucleoside Triphosphate Pyrophosphohydrolase"/>
    <property type="match status" value="1"/>
</dbReference>
<dbReference type="InterPro" id="IPR000086">
    <property type="entry name" value="NUDIX_hydrolase_dom"/>
</dbReference>
<organism evidence="2 3">
    <name type="scientific">Hapsidospora chrysogenum (strain ATCC 11550 / CBS 779.69 / DSM 880 / IAM 14645 / JCM 23072 / IMI 49137)</name>
    <name type="common">Acremonium chrysogenum</name>
    <dbReference type="NCBI Taxonomy" id="857340"/>
    <lineage>
        <taxon>Eukaryota</taxon>
        <taxon>Fungi</taxon>
        <taxon>Dikarya</taxon>
        <taxon>Ascomycota</taxon>
        <taxon>Pezizomycotina</taxon>
        <taxon>Sordariomycetes</taxon>
        <taxon>Hypocreomycetidae</taxon>
        <taxon>Hypocreales</taxon>
        <taxon>Bionectriaceae</taxon>
        <taxon>Hapsidospora</taxon>
    </lineage>
</organism>
<proteinExistence type="predicted"/>
<dbReference type="OrthoDB" id="276276at2759"/>
<evidence type="ECO:0000313" key="3">
    <source>
        <dbReference type="Proteomes" id="UP000029964"/>
    </source>
</evidence>
<dbReference type="EMBL" id="JPKY01000009">
    <property type="protein sequence ID" value="KFH47448.1"/>
    <property type="molecule type" value="Genomic_DNA"/>
</dbReference>
<dbReference type="PROSITE" id="PS51462">
    <property type="entry name" value="NUDIX"/>
    <property type="match status" value="1"/>
</dbReference>
<feature type="domain" description="Nudix hydrolase" evidence="1">
    <location>
        <begin position="39"/>
        <end position="204"/>
    </location>
</feature>
<dbReference type="SUPFAM" id="SSF55811">
    <property type="entry name" value="Nudix"/>
    <property type="match status" value="1"/>
</dbReference>
<dbReference type="HOGENOM" id="CLU_067850_0_0_1"/>
<comment type="caution">
    <text evidence="2">The sequence shown here is derived from an EMBL/GenBank/DDBJ whole genome shotgun (WGS) entry which is preliminary data.</text>
</comment>
<dbReference type="PANTHER" id="PTHR43736">
    <property type="entry name" value="ADP-RIBOSE PYROPHOSPHATASE"/>
    <property type="match status" value="1"/>
</dbReference>
<accession>A0A086TDL6</accession>
<dbReference type="PANTHER" id="PTHR43736:SF1">
    <property type="entry name" value="DIHYDRONEOPTERIN TRIPHOSPHATE DIPHOSPHATASE"/>
    <property type="match status" value="1"/>
</dbReference>
<dbReference type="InterPro" id="IPR015797">
    <property type="entry name" value="NUDIX_hydrolase-like_dom_sf"/>
</dbReference>
<keyword evidence="3" id="KW-1185">Reference proteome</keyword>
<evidence type="ECO:0000259" key="1">
    <source>
        <dbReference type="PROSITE" id="PS51462"/>
    </source>
</evidence>
<protein>
    <recommendedName>
        <fullName evidence="1">Nudix hydrolase domain-containing protein</fullName>
    </recommendedName>
</protein>
<dbReference type="Pfam" id="PF00293">
    <property type="entry name" value="NUDIX"/>
    <property type="match status" value="1"/>
</dbReference>
<evidence type="ECO:0000313" key="2">
    <source>
        <dbReference type="EMBL" id="KFH47448.1"/>
    </source>
</evidence>
<reference evidence="3" key="1">
    <citation type="journal article" date="2014" name="Genome Announc.">
        <title>Genome sequence and annotation of Acremonium chrysogenum, producer of the beta-lactam antibiotic cephalosporin C.</title>
        <authorList>
            <person name="Terfehr D."/>
            <person name="Dahlmann T.A."/>
            <person name="Specht T."/>
            <person name="Zadra I."/>
            <person name="Kuernsteiner H."/>
            <person name="Kueck U."/>
        </authorList>
    </citation>
    <scope>NUCLEOTIDE SEQUENCE [LARGE SCALE GENOMIC DNA]</scope>
    <source>
        <strain evidence="3">ATCC 11550 / CBS 779.69 / DSM 880 / IAM 14645 / JCM 23072 / IMI 49137</strain>
    </source>
</reference>
<name>A0A086TDL6_HAPC1</name>
<gene>
    <name evidence="2" type="ORF">ACRE_016390</name>
</gene>
<sequence>MSPPTNIEAPHPPLSYTTSPVASFLAVTKSEFLASRPRIQKLMTGAVVFRQAPPSNPTATAADQVLVVRRAASDSYPGTWEVPGGSIDETDSTVIAGAVRELWEETGLRARHVPCAVGMLLQDGRAAEIAAKDDSRLDDDGLTVTFVETGRVWGKSTVMVEVESTAEVTVRPDEHSEWAWVTEEQVRDGWMDGLGGGKRELTFVSECVRWTLLDAFRMRKEVNP</sequence>
<dbReference type="CDD" id="cd02883">
    <property type="entry name" value="NUDIX_Hydrolase"/>
    <property type="match status" value="1"/>
</dbReference>